<dbReference type="SUPFAM" id="SSF48726">
    <property type="entry name" value="Immunoglobulin"/>
    <property type="match status" value="1"/>
</dbReference>
<dbReference type="STRING" id="41427.A0A182J6I3"/>
<name>A0A182J6I3_ANOAO</name>
<proteinExistence type="predicted"/>
<dbReference type="VEuPathDB" id="VectorBase:AATE012292"/>
<dbReference type="InterPro" id="IPR013783">
    <property type="entry name" value="Ig-like_fold"/>
</dbReference>
<dbReference type="InterPro" id="IPR036179">
    <property type="entry name" value="Ig-like_dom_sf"/>
</dbReference>
<dbReference type="Gene3D" id="2.60.40.10">
    <property type="entry name" value="Immunoglobulins"/>
    <property type="match status" value="1"/>
</dbReference>
<dbReference type="EnsemblMetazoa" id="AATE012292-RA">
    <property type="protein sequence ID" value="AATE012292-PA.1"/>
    <property type="gene ID" value="AATE012292"/>
</dbReference>
<dbReference type="AlphaFoldDB" id="A0A182J6I3"/>
<accession>A0A182J6I3</accession>
<organism evidence="1">
    <name type="scientific">Anopheles atroparvus</name>
    <name type="common">European mosquito</name>
    <dbReference type="NCBI Taxonomy" id="41427"/>
    <lineage>
        <taxon>Eukaryota</taxon>
        <taxon>Metazoa</taxon>
        <taxon>Ecdysozoa</taxon>
        <taxon>Arthropoda</taxon>
        <taxon>Hexapoda</taxon>
        <taxon>Insecta</taxon>
        <taxon>Pterygota</taxon>
        <taxon>Neoptera</taxon>
        <taxon>Endopterygota</taxon>
        <taxon>Diptera</taxon>
        <taxon>Nematocera</taxon>
        <taxon>Culicoidea</taxon>
        <taxon>Culicidae</taxon>
        <taxon>Anophelinae</taxon>
        <taxon>Anopheles</taxon>
    </lineage>
</organism>
<reference evidence="1" key="1">
    <citation type="submission" date="2022-08" db="UniProtKB">
        <authorList>
            <consortium name="EnsemblMetazoa"/>
        </authorList>
    </citation>
    <scope>IDENTIFICATION</scope>
    <source>
        <strain evidence="1">EBRO</strain>
    </source>
</reference>
<evidence type="ECO:0000313" key="1">
    <source>
        <dbReference type="EnsemblMetazoa" id="AATE012292-PA.1"/>
    </source>
</evidence>
<sequence length="265" mass="29735">MLQQDTEEDDISVQLALTSFSGTSEPQPVQKRESCGNRKANHPAGLVSPFGHLFRLPFRRLRRERSRSVRLRAVKDPFPDAKRAIRGRNSSDFNVPLVPPLALLNPSARVQVDCGGLRLYSGGRFTTLANTETKSKSSPANPSPDVPTHVEKVLANETAQIKCDVSSNLTNDRILLVVWYKDNVPIYSFDTRGPHVNSPSHWKDVAILEDRANFKTTREQSRAVLVISPVQHEQRSVDKHSLFWCGPTPTPCVTSLRRVIRHLET</sequence>
<protein>
    <submittedName>
        <fullName evidence="1">Uncharacterized protein</fullName>
    </submittedName>
</protein>